<comment type="cofactor">
    <cofactor evidence="1">
        <name>Mg(2+)</name>
        <dbReference type="ChEBI" id="CHEBI:18420"/>
    </cofactor>
</comment>
<dbReference type="Proteomes" id="UP000176774">
    <property type="component" value="Unassembled WGS sequence"/>
</dbReference>
<dbReference type="STRING" id="1802214.A2908_01095"/>
<evidence type="ECO:0000256" key="2">
    <source>
        <dbReference type="ARBA" id="ARBA00022801"/>
    </source>
</evidence>
<dbReference type="EMBL" id="MHPA01000015">
    <property type="protein sequence ID" value="OGZ73110.1"/>
    <property type="molecule type" value="Genomic_DNA"/>
</dbReference>
<dbReference type="PROSITE" id="PS51462">
    <property type="entry name" value="NUDIX"/>
    <property type="match status" value="1"/>
</dbReference>
<dbReference type="AlphaFoldDB" id="A0A1G2IF90"/>
<dbReference type="InterPro" id="IPR015797">
    <property type="entry name" value="NUDIX_hydrolase-like_dom_sf"/>
</dbReference>
<dbReference type="PROSITE" id="PS00893">
    <property type="entry name" value="NUDIX_BOX"/>
    <property type="match status" value="1"/>
</dbReference>
<evidence type="ECO:0000313" key="5">
    <source>
        <dbReference type="Proteomes" id="UP000176774"/>
    </source>
</evidence>
<organism evidence="4 5">
    <name type="scientific">Candidatus Staskawiczbacteria bacterium RIFCSPLOWO2_01_FULL_38_12b</name>
    <dbReference type="NCBI Taxonomy" id="1802214"/>
    <lineage>
        <taxon>Bacteria</taxon>
        <taxon>Candidatus Staskawicziibacteriota</taxon>
    </lineage>
</organism>
<feature type="domain" description="Nudix hydrolase" evidence="3">
    <location>
        <begin position="6"/>
        <end position="137"/>
    </location>
</feature>
<protein>
    <recommendedName>
        <fullName evidence="3">Nudix hydrolase domain-containing protein</fullName>
    </recommendedName>
</protein>
<evidence type="ECO:0000256" key="1">
    <source>
        <dbReference type="ARBA" id="ARBA00001946"/>
    </source>
</evidence>
<dbReference type="Gene3D" id="3.90.79.10">
    <property type="entry name" value="Nucleoside Triphosphate Pyrophosphohydrolase"/>
    <property type="match status" value="1"/>
</dbReference>
<comment type="caution">
    <text evidence="4">The sequence shown here is derived from an EMBL/GenBank/DDBJ whole genome shotgun (WGS) entry which is preliminary data.</text>
</comment>
<accession>A0A1G2IF90</accession>
<name>A0A1G2IF90_9BACT</name>
<dbReference type="InterPro" id="IPR020084">
    <property type="entry name" value="NUDIX_hydrolase_CS"/>
</dbReference>
<reference evidence="4 5" key="1">
    <citation type="journal article" date="2016" name="Nat. Commun.">
        <title>Thousands of microbial genomes shed light on interconnected biogeochemical processes in an aquifer system.</title>
        <authorList>
            <person name="Anantharaman K."/>
            <person name="Brown C.T."/>
            <person name="Hug L.A."/>
            <person name="Sharon I."/>
            <person name="Castelle C.J."/>
            <person name="Probst A.J."/>
            <person name="Thomas B.C."/>
            <person name="Singh A."/>
            <person name="Wilkins M.J."/>
            <person name="Karaoz U."/>
            <person name="Brodie E.L."/>
            <person name="Williams K.H."/>
            <person name="Hubbard S.S."/>
            <person name="Banfield J.F."/>
        </authorList>
    </citation>
    <scope>NUCLEOTIDE SEQUENCE [LARGE SCALE GENOMIC DNA]</scope>
</reference>
<dbReference type="PANTHER" id="PTHR43046:SF14">
    <property type="entry name" value="MUTT_NUDIX FAMILY PROTEIN"/>
    <property type="match status" value="1"/>
</dbReference>
<sequence>MKIRNKSVPAVYILLERDGKILLGRRFNTGYQDGNYQVPAGHVEEGELPTEAIIREAKEEVNVDLTLSNLKLVHVGYRTKHDPSGDRIDLFFKVKKWGGEVKNMEPDKCEDLNWFSWDNLPENTVFHVREAFECIKKGIFYHEIGINVLKEKGLYNL</sequence>
<evidence type="ECO:0000259" key="3">
    <source>
        <dbReference type="PROSITE" id="PS51462"/>
    </source>
</evidence>
<dbReference type="SUPFAM" id="SSF55811">
    <property type="entry name" value="Nudix"/>
    <property type="match status" value="1"/>
</dbReference>
<dbReference type="GO" id="GO:0016787">
    <property type="term" value="F:hydrolase activity"/>
    <property type="evidence" value="ECO:0007669"/>
    <property type="project" value="UniProtKB-KW"/>
</dbReference>
<dbReference type="Pfam" id="PF00293">
    <property type="entry name" value="NUDIX"/>
    <property type="match status" value="1"/>
</dbReference>
<keyword evidence="2" id="KW-0378">Hydrolase</keyword>
<evidence type="ECO:0000313" key="4">
    <source>
        <dbReference type="EMBL" id="OGZ73110.1"/>
    </source>
</evidence>
<proteinExistence type="predicted"/>
<dbReference type="PANTHER" id="PTHR43046">
    <property type="entry name" value="GDP-MANNOSE MANNOSYL HYDROLASE"/>
    <property type="match status" value="1"/>
</dbReference>
<dbReference type="InterPro" id="IPR000086">
    <property type="entry name" value="NUDIX_hydrolase_dom"/>
</dbReference>
<dbReference type="CDD" id="cd04683">
    <property type="entry name" value="NUDIX_Hydrolase"/>
    <property type="match status" value="1"/>
</dbReference>
<gene>
    <name evidence="4" type="ORF">A2908_01095</name>
</gene>